<dbReference type="EMBL" id="GBXM01097307">
    <property type="protein sequence ID" value="JAH11270.1"/>
    <property type="molecule type" value="Transcribed_RNA"/>
</dbReference>
<reference evidence="1" key="1">
    <citation type="submission" date="2014-11" db="EMBL/GenBank/DDBJ databases">
        <authorList>
            <person name="Amaro Gonzalez C."/>
        </authorList>
    </citation>
    <scope>NUCLEOTIDE SEQUENCE</scope>
</reference>
<proteinExistence type="predicted"/>
<protein>
    <submittedName>
        <fullName evidence="1">Uncharacterized protein</fullName>
    </submittedName>
</protein>
<sequence length="70" mass="7789">MDKVASRKPSPELNVKTTKQMRKTFGRVNSLKKESVDGTASKAGSIYMLNGTIRKRTQPKLMKGSSYPND</sequence>
<name>A0A0E9Q4M0_ANGAN</name>
<organism evidence="1">
    <name type="scientific">Anguilla anguilla</name>
    <name type="common">European freshwater eel</name>
    <name type="synonym">Muraena anguilla</name>
    <dbReference type="NCBI Taxonomy" id="7936"/>
    <lineage>
        <taxon>Eukaryota</taxon>
        <taxon>Metazoa</taxon>
        <taxon>Chordata</taxon>
        <taxon>Craniata</taxon>
        <taxon>Vertebrata</taxon>
        <taxon>Euteleostomi</taxon>
        <taxon>Actinopterygii</taxon>
        <taxon>Neopterygii</taxon>
        <taxon>Teleostei</taxon>
        <taxon>Anguilliformes</taxon>
        <taxon>Anguillidae</taxon>
        <taxon>Anguilla</taxon>
    </lineage>
</organism>
<dbReference type="AlphaFoldDB" id="A0A0E9Q4M0"/>
<accession>A0A0E9Q4M0</accession>
<evidence type="ECO:0000313" key="1">
    <source>
        <dbReference type="EMBL" id="JAH11270.1"/>
    </source>
</evidence>
<reference evidence="1" key="2">
    <citation type="journal article" date="2015" name="Fish Shellfish Immunol.">
        <title>Early steps in the European eel (Anguilla anguilla)-Vibrio vulnificus interaction in the gills: Role of the RtxA13 toxin.</title>
        <authorList>
            <person name="Callol A."/>
            <person name="Pajuelo D."/>
            <person name="Ebbesson L."/>
            <person name="Teles M."/>
            <person name="MacKenzie S."/>
            <person name="Amaro C."/>
        </authorList>
    </citation>
    <scope>NUCLEOTIDE SEQUENCE</scope>
</reference>